<dbReference type="AlphaFoldDB" id="A0A3E0EU98"/>
<keyword evidence="1" id="KW-0472">Membrane</keyword>
<keyword evidence="3" id="KW-1185">Reference proteome</keyword>
<evidence type="ECO:0000313" key="2">
    <source>
        <dbReference type="EMBL" id="REH01736.1"/>
    </source>
</evidence>
<feature type="transmembrane region" description="Helical" evidence="1">
    <location>
        <begin position="54"/>
        <end position="73"/>
    </location>
</feature>
<keyword evidence="1" id="KW-1133">Transmembrane helix</keyword>
<dbReference type="EMBL" id="QUNI01000001">
    <property type="protein sequence ID" value="REH01736.1"/>
    <property type="molecule type" value="Genomic_DNA"/>
</dbReference>
<dbReference type="RefSeq" id="WP_115809481.1">
    <property type="nucleotide sequence ID" value="NZ_QUNI01000001.1"/>
</dbReference>
<dbReference type="OrthoDB" id="981524at2"/>
<sequence>MTPFKLDSEPKIESGFKTPDNYFENFQTALIERLDNEPSNKETKVISIFRKRKTVLFAVAAVLALALMIPAVYQSYSKSKDLDAATIESYLTEEGHLNQDEIISEIEPESNIIILDTKEIETQTLEDMLASNPNIENLVIEN</sequence>
<gene>
    <name evidence="2" type="ORF">C8P67_101217</name>
</gene>
<keyword evidence="1" id="KW-0812">Transmembrane</keyword>
<protein>
    <submittedName>
        <fullName evidence="2">Uncharacterized protein</fullName>
    </submittedName>
</protein>
<organism evidence="2 3">
    <name type="scientific">Flavobacterium aquicola</name>
    <dbReference type="NCBI Taxonomy" id="1682742"/>
    <lineage>
        <taxon>Bacteria</taxon>
        <taxon>Pseudomonadati</taxon>
        <taxon>Bacteroidota</taxon>
        <taxon>Flavobacteriia</taxon>
        <taxon>Flavobacteriales</taxon>
        <taxon>Flavobacteriaceae</taxon>
        <taxon>Flavobacterium</taxon>
    </lineage>
</organism>
<evidence type="ECO:0000256" key="1">
    <source>
        <dbReference type="SAM" id="Phobius"/>
    </source>
</evidence>
<dbReference type="Proteomes" id="UP000257136">
    <property type="component" value="Unassembled WGS sequence"/>
</dbReference>
<name>A0A3E0EU98_9FLAO</name>
<reference evidence="2 3" key="1">
    <citation type="submission" date="2018-08" db="EMBL/GenBank/DDBJ databases">
        <title>Genomic Encyclopedia of Archaeal and Bacterial Type Strains, Phase II (KMG-II): from individual species to whole genera.</title>
        <authorList>
            <person name="Goeker M."/>
        </authorList>
    </citation>
    <scope>NUCLEOTIDE SEQUENCE [LARGE SCALE GENOMIC DNA]</scope>
    <source>
        <strain evidence="2 3">DSM 100880</strain>
    </source>
</reference>
<evidence type="ECO:0000313" key="3">
    <source>
        <dbReference type="Proteomes" id="UP000257136"/>
    </source>
</evidence>
<accession>A0A3E0EU98</accession>
<proteinExistence type="predicted"/>
<comment type="caution">
    <text evidence="2">The sequence shown here is derived from an EMBL/GenBank/DDBJ whole genome shotgun (WGS) entry which is preliminary data.</text>
</comment>